<reference evidence="1 2" key="1">
    <citation type="submission" date="2018-09" db="EMBL/GenBank/DDBJ databases">
        <title>Comparative Genomic Analysis of Eight Novel Haloalkaliphilic Bacteriophages from Lake Elmenteita, Kenya.</title>
        <authorList>
            <person name="Akhwale J.K."/>
        </authorList>
    </citation>
    <scope>NUCLEOTIDE SEQUENCE [LARGE SCALE GENOMIC DNA]</scope>
</reference>
<proteinExistence type="predicted"/>
<name>A0A3G3BVR6_9CAUD</name>
<sequence>MATMQSSSSLRISGIDKTYSSSDLIIPPYLAVGNSTSNGYLVGSNIRPLQNGDRVSIAPVIDGGRIKYVILERY</sequence>
<evidence type="ECO:0000313" key="1">
    <source>
        <dbReference type="EMBL" id="AYP68372.1"/>
    </source>
</evidence>
<dbReference type="EMBL" id="MH884509">
    <property type="protein sequence ID" value="AYP68372.1"/>
    <property type="molecule type" value="Genomic_DNA"/>
</dbReference>
<dbReference type="Proteomes" id="UP000275028">
    <property type="component" value="Segment"/>
</dbReference>
<keyword evidence="2" id="KW-1185">Reference proteome</keyword>
<organism evidence="1 2">
    <name type="scientific">Bacillus phage vB_BboS-125</name>
    <dbReference type="NCBI Taxonomy" id="2419618"/>
    <lineage>
        <taxon>Viruses</taxon>
        <taxon>Duplodnaviria</taxon>
        <taxon>Heunggongvirae</taxon>
        <taxon>Uroviricota</taxon>
        <taxon>Caudoviricetes</taxon>
        <taxon>Elmenteitavirus</taxon>
        <taxon>Elmenteitavirus ev125</taxon>
    </lineage>
</organism>
<protein>
    <submittedName>
        <fullName evidence="1">Uncharacterized protein</fullName>
    </submittedName>
</protein>
<gene>
    <name evidence="1" type="ORF">BboS125_00002</name>
</gene>
<evidence type="ECO:0000313" key="2">
    <source>
        <dbReference type="Proteomes" id="UP000275028"/>
    </source>
</evidence>
<accession>A0A3G3BVR6</accession>